<accession>A0ABR9XCN9</accession>
<comment type="caution">
    <text evidence="1">The sequence shown here is derived from an EMBL/GenBank/DDBJ whole genome shotgun (WGS) entry which is preliminary data.</text>
</comment>
<evidence type="ECO:0000313" key="1">
    <source>
        <dbReference type="EMBL" id="MBE9664950.1"/>
    </source>
</evidence>
<reference evidence="1 2" key="1">
    <citation type="submission" date="2020-10" db="EMBL/GenBank/DDBJ databases">
        <title>Mucilaginibacter mali sp. nov., isolated from rhizosphere soil of apple orchard.</title>
        <authorList>
            <person name="Lee J.-S."/>
            <person name="Kim H.S."/>
            <person name="Kim J.-S."/>
        </authorList>
    </citation>
    <scope>NUCLEOTIDE SEQUENCE [LARGE SCALE GENOMIC DNA]</scope>
    <source>
        <strain evidence="1 2">KCTC 23157</strain>
    </source>
</reference>
<dbReference type="RefSeq" id="WP_194104372.1">
    <property type="nucleotide sequence ID" value="NZ_JADFFM010000001.1"/>
</dbReference>
<evidence type="ECO:0008006" key="3">
    <source>
        <dbReference type="Google" id="ProtNLM"/>
    </source>
</evidence>
<name>A0ABR9XCN9_9SPHI</name>
<keyword evidence="2" id="KW-1185">Reference proteome</keyword>
<organism evidence="1 2">
    <name type="scientific">Mucilaginibacter boryungensis</name>
    <dbReference type="NCBI Taxonomy" id="768480"/>
    <lineage>
        <taxon>Bacteria</taxon>
        <taxon>Pseudomonadati</taxon>
        <taxon>Bacteroidota</taxon>
        <taxon>Sphingobacteriia</taxon>
        <taxon>Sphingobacteriales</taxon>
        <taxon>Sphingobacteriaceae</taxon>
        <taxon>Mucilaginibacter</taxon>
    </lineage>
</organism>
<sequence>MKKIINFLNDLFANKAKPVAEKRIVLIVDFQKLSIDERISQIIFCGDSADVHYLPLLKYAIVSDPEKDVKMAALKRIHLFASHPDTSPFIKELAQHMKVSTVEPYYSMALSKLNIISVKEFKERASKWI</sequence>
<proteinExistence type="predicted"/>
<evidence type="ECO:0000313" key="2">
    <source>
        <dbReference type="Proteomes" id="UP000632774"/>
    </source>
</evidence>
<dbReference type="EMBL" id="JADFFM010000001">
    <property type="protein sequence ID" value="MBE9664950.1"/>
    <property type="molecule type" value="Genomic_DNA"/>
</dbReference>
<gene>
    <name evidence="1" type="ORF">IRJ18_01170</name>
</gene>
<dbReference type="Proteomes" id="UP000632774">
    <property type="component" value="Unassembled WGS sequence"/>
</dbReference>
<protein>
    <recommendedName>
        <fullName evidence="3">HEAT repeat protein</fullName>
    </recommendedName>
</protein>